<dbReference type="EMBL" id="CYRY02000853">
    <property type="protein sequence ID" value="VCW50418.1"/>
    <property type="molecule type" value="Genomic_DNA"/>
</dbReference>
<gene>
    <name evidence="1" type="ORF">BN2614_LOCUS3</name>
</gene>
<sequence length="164" mass="18068">RRGRLPDAEAGSLRLPPVCCRHLPVSDHLLHQLHRLACHLLWLQLRVIGTVGNSRAGPPPVHKQVAQVREFYQRQGVCFKPSWVSMSCGGHRRRHLAPGLRTAALPSVSAPGLGWRQWGRTVVRAGEGPPGWICPSAGTWGPPALKLGAKRHSVVSFREDTNTR</sequence>
<evidence type="ECO:0000313" key="1">
    <source>
        <dbReference type="EMBL" id="VCW50418.1"/>
    </source>
</evidence>
<feature type="non-terminal residue" evidence="1">
    <location>
        <position position="164"/>
    </location>
</feature>
<evidence type="ECO:0000313" key="2">
    <source>
        <dbReference type="Proteomes" id="UP000269945"/>
    </source>
</evidence>
<comment type="caution">
    <text evidence="1">The sequence shown here is derived from an EMBL/GenBank/DDBJ whole genome shotgun (WGS) entry which is preliminary data.</text>
</comment>
<reference evidence="1 2" key="1">
    <citation type="submission" date="2018-10" db="EMBL/GenBank/DDBJ databases">
        <authorList>
            <person name="Ekblom R."/>
            <person name="Jareborg N."/>
        </authorList>
    </citation>
    <scope>NUCLEOTIDE SEQUENCE [LARGE SCALE GENOMIC DNA]</scope>
    <source>
        <tissue evidence="1">Muscle</tissue>
    </source>
</reference>
<protein>
    <submittedName>
        <fullName evidence="1">Uncharacterized protein</fullName>
    </submittedName>
</protein>
<proteinExistence type="predicted"/>
<organism evidence="1 2">
    <name type="scientific">Gulo gulo</name>
    <name type="common">Wolverine</name>
    <name type="synonym">Gluton</name>
    <dbReference type="NCBI Taxonomy" id="48420"/>
    <lineage>
        <taxon>Eukaryota</taxon>
        <taxon>Metazoa</taxon>
        <taxon>Chordata</taxon>
        <taxon>Craniata</taxon>
        <taxon>Vertebrata</taxon>
        <taxon>Euteleostomi</taxon>
        <taxon>Mammalia</taxon>
        <taxon>Eutheria</taxon>
        <taxon>Laurasiatheria</taxon>
        <taxon>Carnivora</taxon>
        <taxon>Caniformia</taxon>
        <taxon>Musteloidea</taxon>
        <taxon>Mustelidae</taxon>
        <taxon>Guloninae</taxon>
        <taxon>Gulo</taxon>
    </lineage>
</organism>
<keyword evidence="2" id="KW-1185">Reference proteome</keyword>
<name>A0A9X9LD88_GULGU</name>
<dbReference type="AlphaFoldDB" id="A0A9X9LD88"/>
<dbReference type="Proteomes" id="UP000269945">
    <property type="component" value="Unassembled WGS sequence"/>
</dbReference>
<accession>A0A9X9LD88</accession>